<sequence length="84" mass="9211">QAQPSVQQVEDLPSQKGIEETQLDLSQNNPEAKVSTTNEEQIPAQVELPRGSVTEPLNMAQHDASSSESFGTDSDYAEFLLTYD</sequence>
<feature type="non-terminal residue" evidence="2">
    <location>
        <position position="1"/>
    </location>
</feature>
<keyword evidence="3" id="KW-1185">Reference proteome</keyword>
<evidence type="ECO:0000256" key="1">
    <source>
        <dbReference type="SAM" id="MobiDB-lite"/>
    </source>
</evidence>
<accession>A0A392TY81</accession>
<dbReference type="EMBL" id="LXQA010683862">
    <property type="protein sequence ID" value="MCI65848.1"/>
    <property type="molecule type" value="Genomic_DNA"/>
</dbReference>
<dbReference type="Proteomes" id="UP000265520">
    <property type="component" value="Unassembled WGS sequence"/>
</dbReference>
<dbReference type="AlphaFoldDB" id="A0A392TY81"/>
<proteinExistence type="predicted"/>
<feature type="region of interest" description="Disordered" evidence="1">
    <location>
        <begin position="1"/>
        <end position="50"/>
    </location>
</feature>
<feature type="non-terminal residue" evidence="2">
    <location>
        <position position="84"/>
    </location>
</feature>
<protein>
    <submittedName>
        <fullName evidence="2">Uncharacterized protein</fullName>
    </submittedName>
</protein>
<name>A0A392TY81_9FABA</name>
<feature type="compositionally biased region" description="Polar residues" evidence="1">
    <location>
        <begin position="23"/>
        <end position="40"/>
    </location>
</feature>
<reference evidence="2 3" key="1">
    <citation type="journal article" date="2018" name="Front. Plant Sci.">
        <title>Red Clover (Trifolium pratense) and Zigzag Clover (T. medium) - A Picture of Genomic Similarities and Differences.</title>
        <authorList>
            <person name="Dluhosova J."/>
            <person name="Istvanek J."/>
            <person name="Nedelnik J."/>
            <person name="Repkova J."/>
        </authorList>
    </citation>
    <scope>NUCLEOTIDE SEQUENCE [LARGE SCALE GENOMIC DNA]</scope>
    <source>
        <strain evidence="3">cv. 10/8</strain>
        <tissue evidence="2">Leaf</tissue>
    </source>
</reference>
<comment type="caution">
    <text evidence="2">The sequence shown here is derived from an EMBL/GenBank/DDBJ whole genome shotgun (WGS) entry which is preliminary data.</text>
</comment>
<evidence type="ECO:0000313" key="2">
    <source>
        <dbReference type="EMBL" id="MCI65848.1"/>
    </source>
</evidence>
<organism evidence="2 3">
    <name type="scientific">Trifolium medium</name>
    <dbReference type="NCBI Taxonomy" id="97028"/>
    <lineage>
        <taxon>Eukaryota</taxon>
        <taxon>Viridiplantae</taxon>
        <taxon>Streptophyta</taxon>
        <taxon>Embryophyta</taxon>
        <taxon>Tracheophyta</taxon>
        <taxon>Spermatophyta</taxon>
        <taxon>Magnoliopsida</taxon>
        <taxon>eudicotyledons</taxon>
        <taxon>Gunneridae</taxon>
        <taxon>Pentapetalae</taxon>
        <taxon>rosids</taxon>
        <taxon>fabids</taxon>
        <taxon>Fabales</taxon>
        <taxon>Fabaceae</taxon>
        <taxon>Papilionoideae</taxon>
        <taxon>50 kb inversion clade</taxon>
        <taxon>NPAAA clade</taxon>
        <taxon>Hologalegina</taxon>
        <taxon>IRL clade</taxon>
        <taxon>Trifolieae</taxon>
        <taxon>Trifolium</taxon>
    </lineage>
</organism>
<evidence type="ECO:0000313" key="3">
    <source>
        <dbReference type="Proteomes" id="UP000265520"/>
    </source>
</evidence>